<reference evidence="11 13" key="2">
    <citation type="submission" date="2018-11" db="EMBL/GenBank/DDBJ databases">
        <title>Rhizobium chutanense sp. nov., isolated from root nodules of Phaseolus vulgaris in China.</title>
        <authorList>
            <person name="Huo Y."/>
        </authorList>
    </citation>
    <scope>NUCLEOTIDE SEQUENCE [LARGE SCALE GENOMIC DNA]</scope>
    <source>
        <strain evidence="11 13">C16</strain>
    </source>
</reference>
<keyword evidence="3" id="KW-0238">DNA-binding</keyword>
<dbReference type="GO" id="GO:2000142">
    <property type="term" value="P:regulation of DNA-templated transcription initiation"/>
    <property type="evidence" value="ECO:0007669"/>
    <property type="project" value="TreeGrafter"/>
</dbReference>
<evidence type="ECO:0000313" key="13">
    <source>
        <dbReference type="Proteomes" id="UP000278081"/>
    </source>
</evidence>
<dbReference type="Gene3D" id="3.40.190.290">
    <property type="match status" value="1"/>
</dbReference>
<evidence type="ECO:0000256" key="1">
    <source>
        <dbReference type="ARBA" id="ARBA00009437"/>
    </source>
</evidence>
<accession>A0A2A6J6Q2</accession>
<proteinExistence type="inferred from homology"/>
<dbReference type="SUPFAM" id="SSF53850">
    <property type="entry name" value="Periplasmic binding protein-like II"/>
    <property type="match status" value="1"/>
</dbReference>
<evidence type="ECO:0000256" key="4">
    <source>
        <dbReference type="ARBA" id="ARBA00023159"/>
    </source>
</evidence>
<comment type="function">
    <text evidence="6">Transcriptional regulator of the ttuABCDE tartrate utilization operon.</text>
</comment>
<evidence type="ECO:0000256" key="8">
    <source>
        <dbReference type="ARBA" id="ARBA00083243"/>
    </source>
</evidence>
<evidence type="ECO:0000313" key="11">
    <source>
        <dbReference type="EMBL" id="RUM01178.1"/>
    </source>
</evidence>
<dbReference type="EMBL" id="RJTJ01000023">
    <property type="protein sequence ID" value="RUM01178.1"/>
    <property type="molecule type" value="Genomic_DNA"/>
</dbReference>
<sequence>MDVRQLKYLIAIAEKRSFAAAAEALGMAQPSLSVQMKNLEHRLGTELFVRSPRGVTLNEAGEVLLLHAGQILHAVEVATNEVREAGRNPSGPVIFGFPSSASMVLSVPLAETIRLEYPDIRLRAVDAMSGFIKEWLEEETIDLALLYETSGLANAEVRTLLHEELYFYAAPDLWPFDSSLAQPVTLSSIQNIELVLPSKSHGLRMLIDQHCKQAGVTLNIVVEMDSLSQIKSLVSRGSACTILAPAAANDSETRGELIGAPIVDPVISRPVYLVRNPKRMRTKASAVVEKATIDVVRELVERNIWRGRLDAGALLEGQ</sequence>
<dbReference type="Proteomes" id="UP000220768">
    <property type="component" value="Unassembled WGS sequence"/>
</dbReference>
<dbReference type="InterPro" id="IPR005119">
    <property type="entry name" value="LysR_subst-bd"/>
</dbReference>
<evidence type="ECO:0000313" key="12">
    <source>
        <dbReference type="Proteomes" id="UP000220768"/>
    </source>
</evidence>
<gene>
    <name evidence="10" type="ORF">CO666_24395</name>
    <name evidence="11" type="ORF">EFR84_23275</name>
</gene>
<dbReference type="PANTHER" id="PTHR30293:SF0">
    <property type="entry name" value="NITROGEN ASSIMILATION REGULATORY PROTEIN NAC"/>
    <property type="match status" value="1"/>
</dbReference>
<dbReference type="InterPro" id="IPR036388">
    <property type="entry name" value="WH-like_DNA-bd_sf"/>
</dbReference>
<comment type="similarity">
    <text evidence="1">Belongs to the LysR transcriptional regulatory family.</text>
</comment>
<keyword evidence="2" id="KW-0805">Transcription regulation</keyword>
<organism evidence="10 12">
    <name type="scientific">Rhizobium chutanense</name>
    <dbReference type="NCBI Taxonomy" id="2035448"/>
    <lineage>
        <taxon>Bacteria</taxon>
        <taxon>Pseudomonadati</taxon>
        <taxon>Pseudomonadota</taxon>
        <taxon>Alphaproteobacteria</taxon>
        <taxon>Hyphomicrobiales</taxon>
        <taxon>Rhizobiaceae</taxon>
        <taxon>Rhizobium/Agrobacterium group</taxon>
        <taxon>Rhizobium</taxon>
    </lineage>
</organism>
<comment type="caution">
    <text evidence="10">The sequence shown here is derived from an EMBL/GenBank/DDBJ whole genome shotgun (WGS) entry which is preliminary data.</text>
</comment>
<evidence type="ECO:0000256" key="2">
    <source>
        <dbReference type="ARBA" id="ARBA00023015"/>
    </source>
</evidence>
<dbReference type="OrthoDB" id="8479357at2"/>
<name>A0A2A6J6Q2_9HYPH</name>
<evidence type="ECO:0000256" key="3">
    <source>
        <dbReference type="ARBA" id="ARBA00023125"/>
    </source>
</evidence>
<dbReference type="SUPFAM" id="SSF46785">
    <property type="entry name" value="Winged helix' DNA-binding domain"/>
    <property type="match status" value="1"/>
</dbReference>
<evidence type="ECO:0000313" key="10">
    <source>
        <dbReference type="EMBL" id="PDT01632.1"/>
    </source>
</evidence>
<dbReference type="AlphaFoldDB" id="A0A2A6J6Q2"/>
<dbReference type="GO" id="GO:0003677">
    <property type="term" value="F:DNA binding"/>
    <property type="evidence" value="ECO:0007669"/>
    <property type="project" value="UniProtKB-KW"/>
</dbReference>
<accession>A0A3S0S8D7</accession>
<dbReference type="GO" id="GO:0003700">
    <property type="term" value="F:DNA-binding transcription factor activity"/>
    <property type="evidence" value="ECO:0007669"/>
    <property type="project" value="InterPro"/>
</dbReference>
<dbReference type="Pfam" id="PF00126">
    <property type="entry name" value="HTH_1"/>
    <property type="match status" value="1"/>
</dbReference>
<dbReference type="PANTHER" id="PTHR30293">
    <property type="entry name" value="TRANSCRIPTIONAL REGULATORY PROTEIN NAC-RELATED"/>
    <property type="match status" value="1"/>
</dbReference>
<evidence type="ECO:0000256" key="5">
    <source>
        <dbReference type="ARBA" id="ARBA00023163"/>
    </source>
</evidence>
<evidence type="ECO:0000256" key="7">
    <source>
        <dbReference type="ARBA" id="ARBA00067332"/>
    </source>
</evidence>
<protein>
    <recommendedName>
        <fullName evidence="7">HTH-type transcriptional regulator TtuA</fullName>
    </recommendedName>
    <alternativeName>
        <fullName evidence="8">Tartrate utilization transcriptional regulator</fullName>
    </alternativeName>
</protein>
<dbReference type="Pfam" id="PF03466">
    <property type="entry name" value="LysR_substrate"/>
    <property type="match status" value="1"/>
</dbReference>
<dbReference type="InterPro" id="IPR000847">
    <property type="entry name" value="LysR_HTH_N"/>
</dbReference>
<feature type="domain" description="HTH lysR-type" evidence="9">
    <location>
        <begin position="1"/>
        <end position="58"/>
    </location>
</feature>
<dbReference type="EMBL" id="NWSV01000021">
    <property type="protein sequence ID" value="PDT01632.1"/>
    <property type="molecule type" value="Genomic_DNA"/>
</dbReference>
<dbReference type="Gene3D" id="1.10.10.10">
    <property type="entry name" value="Winged helix-like DNA-binding domain superfamily/Winged helix DNA-binding domain"/>
    <property type="match status" value="1"/>
</dbReference>
<evidence type="ECO:0000256" key="6">
    <source>
        <dbReference type="ARBA" id="ARBA00054626"/>
    </source>
</evidence>
<keyword evidence="12" id="KW-1185">Reference proteome</keyword>
<dbReference type="RefSeq" id="WP_097614726.1">
    <property type="nucleotide sequence ID" value="NZ_ML133770.1"/>
</dbReference>
<keyword evidence="4" id="KW-0010">Activator</keyword>
<dbReference type="Proteomes" id="UP000278081">
    <property type="component" value="Unassembled WGS sequence"/>
</dbReference>
<evidence type="ECO:0000259" key="9">
    <source>
        <dbReference type="PROSITE" id="PS50931"/>
    </source>
</evidence>
<dbReference type="InterPro" id="IPR036390">
    <property type="entry name" value="WH_DNA-bd_sf"/>
</dbReference>
<keyword evidence="5" id="KW-0804">Transcription</keyword>
<dbReference type="PRINTS" id="PR00039">
    <property type="entry name" value="HTHLYSR"/>
</dbReference>
<reference evidence="10 12" key="1">
    <citation type="submission" date="2017-09" db="EMBL/GenBank/DDBJ databases">
        <title>Comparative genomics of rhizobia isolated from Phaseolus vulgaris in China.</title>
        <authorList>
            <person name="Tong W."/>
        </authorList>
    </citation>
    <scope>NUCLEOTIDE SEQUENCE [LARGE SCALE GENOMIC DNA]</scope>
    <source>
        <strain evidence="10 12">C5</strain>
    </source>
</reference>
<dbReference type="FunFam" id="1.10.10.10:FF:000001">
    <property type="entry name" value="LysR family transcriptional regulator"/>
    <property type="match status" value="1"/>
</dbReference>
<dbReference type="PROSITE" id="PS50931">
    <property type="entry name" value="HTH_LYSR"/>
    <property type="match status" value="1"/>
</dbReference>